<evidence type="ECO:0000313" key="3">
    <source>
        <dbReference type="Proteomes" id="UP000030765"/>
    </source>
</evidence>
<dbReference type="EnsemblMetazoa" id="ASIC008561-RA">
    <property type="protein sequence ID" value="ASIC008561-PA"/>
    <property type="gene ID" value="ASIC008561"/>
</dbReference>
<dbReference type="VEuPathDB" id="VectorBase:ASIC008561"/>
<reference evidence="2" key="2">
    <citation type="submission" date="2020-05" db="UniProtKB">
        <authorList>
            <consortium name="EnsemblMetazoa"/>
        </authorList>
    </citation>
    <scope>IDENTIFICATION</scope>
</reference>
<reference evidence="1 3" key="1">
    <citation type="journal article" date="2014" name="BMC Genomics">
        <title>Genome sequence of Anopheles sinensis provides insight into genetics basis of mosquito competence for malaria parasites.</title>
        <authorList>
            <person name="Zhou D."/>
            <person name="Zhang D."/>
            <person name="Ding G."/>
            <person name="Shi L."/>
            <person name="Hou Q."/>
            <person name="Ye Y."/>
            <person name="Xu Y."/>
            <person name="Zhou H."/>
            <person name="Xiong C."/>
            <person name="Li S."/>
            <person name="Yu J."/>
            <person name="Hong S."/>
            <person name="Yu X."/>
            <person name="Zou P."/>
            <person name="Chen C."/>
            <person name="Chang X."/>
            <person name="Wang W."/>
            <person name="Lv Y."/>
            <person name="Sun Y."/>
            <person name="Ma L."/>
            <person name="Shen B."/>
            <person name="Zhu C."/>
        </authorList>
    </citation>
    <scope>NUCLEOTIDE SEQUENCE [LARGE SCALE GENOMIC DNA]</scope>
</reference>
<dbReference type="AlphaFoldDB" id="A0A084VT09"/>
<dbReference type="EMBL" id="ATLV01016151">
    <property type="status" value="NOT_ANNOTATED_CDS"/>
    <property type="molecule type" value="Genomic_DNA"/>
</dbReference>
<sequence length="105" mass="11679">MSIAEDYPKPLVDLWGRLLLPKKVGTPASWVRVLMRLRRPLGVWVDCAIACSALRITQQEERNPKENITIGSCVLRLVWSDTQSHFDRSVGLILVVCAVSCSSSA</sequence>
<protein>
    <submittedName>
        <fullName evidence="1 2">Uncharacterized protein</fullName>
    </submittedName>
</protein>
<dbReference type="EMBL" id="KE525057">
    <property type="protein sequence ID" value="KFB41103.1"/>
    <property type="molecule type" value="Genomic_DNA"/>
</dbReference>
<dbReference type="Proteomes" id="UP000030765">
    <property type="component" value="Unassembled WGS sequence"/>
</dbReference>
<proteinExistence type="predicted"/>
<organism evidence="1">
    <name type="scientific">Anopheles sinensis</name>
    <name type="common">Mosquito</name>
    <dbReference type="NCBI Taxonomy" id="74873"/>
    <lineage>
        <taxon>Eukaryota</taxon>
        <taxon>Metazoa</taxon>
        <taxon>Ecdysozoa</taxon>
        <taxon>Arthropoda</taxon>
        <taxon>Hexapoda</taxon>
        <taxon>Insecta</taxon>
        <taxon>Pterygota</taxon>
        <taxon>Neoptera</taxon>
        <taxon>Endopterygota</taxon>
        <taxon>Diptera</taxon>
        <taxon>Nematocera</taxon>
        <taxon>Culicoidea</taxon>
        <taxon>Culicidae</taxon>
        <taxon>Anophelinae</taxon>
        <taxon>Anopheles</taxon>
    </lineage>
</organism>
<name>A0A084VT09_ANOSI</name>
<keyword evidence="3" id="KW-1185">Reference proteome</keyword>
<evidence type="ECO:0000313" key="1">
    <source>
        <dbReference type="EMBL" id="KFB41103.1"/>
    </source>
</evidence>
<evidence type="ECO:0000313" key="2">
    <source>
        <dbReference type="EnsemblMetazoa" id="ASIC008561-PA"/>
    </source>
</evidence>
<gene>
    <name evidence="1" type="ORF">ZHAS_00008561</name>
</gene>
<accession>A0A084VT09</accession>